<accession>A0A510DTX2</accession>
<proteinExistence type="predicted"/>
<evidence type="ECO:0000313" key="3">
    <source>
        <dbReference type="Proteomes" id="UP000322983"/>
    </source>
</evidence>
<dbReference type="Proteomes" id="UP000322983">
    <property type="component" value="Chromosome"/>
</dbReference>
<dbReference type="EMBL" id="AP018930">
    <property type="protein sequence ID" value="BBG26352.1"/>
    <property type="molecule type" value="Genomic_DNA"/>
</dbReference>
<keyword evidence="3" id="KW-1185">Reference proteome</keyword>
<dbReference type="InterPro" id="IPR006783">
    <property type="entry name" value="Transposase_ISC1217"/>
</dbReference>
<accession>A0A510E1I7</accession>
<name>A0A510E1I7_9CREN</name>
<organism evidence="2 4">
    <name type="scientific">Sulfuracidifex tepidarius</name>
    <dbReference type="NCBI Taxonomy" id="1294262"/>
    <lineage>
        <taxon>Archaea</taxon>
        <taxon>Thermoproteota</taxon>
        <taxon>Thermoprotei</taxon>
        <taxon>Sulfolobales</taxon>
        <taxon>Sulfolobaceae</taxon>
        <taxon>Sulfuracidifex</taxon>
    </lineage>
</organism>
<sequence length="92" mass="10351">MDKIYFITLQNEKNWAPGIPVNCYLGLERGFSLTWARDTGFLTLKALSLLLVQRFKYSTGLDLGAKRLNRLIKNIYHEAGCIKNCSEGGGKP</sequence>
<evidence type="ECO:0000313" key="4">
    <source>
        <dbReference type="Proteomes" id="UP000325030"/>
    </source>
</evidence>
<evidence type="ECO:0000313" key="2">
    <source>
        <dbReference type="EMBL" id="BBG26352.1"/>
    </source>
</evidence>
<dbReference type="Proteomes" id="UP000325030">
    <property type="component" value="Chromosome"/>
</dbReference>
<protein>
    <submittedName>
        <fullName evidence="2">Uncharacterized protein</fullName>
    </submittedName>
</protein>
<dbReference type="Pfam" id="PF04693">
    <property type="entry name" value="DDE_Tnp_2"/>
    <property type="match status" value="1"/>
</dbReference>
<dbReference type="AlphaFoldDB" id="A0A510E1I7"/>
<gene>
    <name evidence="1" type="ORF">IC006_0892</name>
    <name evidence="2" type="ORF">IC007_0860</name>
</gene>
<dbReference type="KEGG" id="step:IC006_0892"/>
<dbReference type="STRING" id="1294262.GCA_001316085_03067"/>
<reference evidence="4" key="1">
    <citation type="submission" date="2018-09" db="EMBL/GenBank/DDBJ databases">
        <title>Complete Genome Sequencing of Sulfolobus sp. JCM 16834.</title>
        <authorList>
            <person name="Kato S."/>
            <person name="Itoh T."/>
            <person name="Ohkuma M."/>
        </authorList>
    </citation>
    <scope>NUCLEOTIDE SEQUENCE [LARGE SCALE GENOMIC DNA]</scope>
    <source>
        <strain evidence="4">IC-007</strain>
    </source>
</reference>
<evidence type="ECO:0000313" key="1">
    <source>
        <dbReference type="EMBL" id="BBG23604.1"/>
    </source>
</evidence>
<reference evidence="2 3" key="2">
    <citation type="journal article" date="2020" name="Int. J. Syst. Evol. Microbiol.">
        <title>Sulfuracidifex tepidarius gen. nov., sp. nov. and transfer of Sulfolobus metallicus Huber and Stetter 1992 to the genus Sulfuracidifex as Sulfuracidifex metallicus comb. nov.</title>
        <authorList>
            <person name="Itoh T."/>
            <person name="Miura T."/>
            <person name="Sakai H.D."/>
            <person name="Kato S."/>
            <person name="Ohkuma M."/>
            <person name="Takashina T."/>
        </authorList>
    </citation>
    <scope>NUCLEOTIDE SEQUENCE</scope>
    <source>
        <strain evidence="1 3">IC-006</strain>
        <strain evidence="2">IC-007</strain>
    </source>
</reference>
<dbReference type="EMBL" id="AP018929">
    <property type="protein sequence ID" value="BBG23604.1"/>
    <property type="molecule type" value="Genomic_DNA"/>
</dbReference>